<comment type="caution">
    <text evidence="1">The sequence shown here is derived from an EMBL/GenBank/DDBJ whole genome shotgun (WGS) entry which is preliminary data.</text>
</comment>
<gene>
    <name evidence="1" type="ORF">PACLA_8A066658</name>
</gene>
<dbReference type="SMART" id="SM00390">
    <property type="entry name" value="GoLoco"/>
    <property type="match status" value="2"/>
</dbReference>
<dbReference type="InterPro" id="IPR003109">
    <property type="entry name" value="GoLoco_motif"/>
</dbReference>
<accession>A0A6S7IRD8</accession>
<evidence type="ECO:0000313" key="2">
    <source>
        <dbReference type="Proteomes" id="UP001152795"/>
    </source>
</evidence>
<dbReference type="AlphaFoldDB" id="A0A6S7IRD8"/>
<dbReference type="Pfam" id="PF02188">
    <property type="entry name" value="GoLoco"/>
    <property type="match status" value="1"/>
</dbReference>
<dbReference type="InterPro" id="IPR011990">
    <property type="entry name" value="TPR-like_helical_dom_sf"/>
</dbReference>
<dbReference type="OrthoDB" id="286233at2759"/>
<protein>
    <submittedName>
        <fullName evidence="1">G- -signaling modulator 2 isoform X1</fullName>
    </submittedName>
</protein>
<organism evidence="1 2">
    <name type="scientific">Paramuricea clavata</name>
    <name type="common">Red gorgonian</name>
    <name type="synonym">Violescent sea-whip</name>
    <dbReference type="NCBI Taxonomy" id="317549"/>
    <lineage>
        <taxon>Eukaryota</taxon>
        <taxon>Metazoa</taxon>
        <taxon>Cnidaria</taxon>
        <taxon>Anthozoa</taxon>
        <taxon>Octocorallia</taxon>
        <taxon>Malacalcyonacea</taxon>
        <taxon>Plexauridae</taxon>
        <taxon>Paramuricea</taxon>
    </lineage>
</organism>
<dbReference type="Proteomes" id="UP001152795">
    <property type="component" value="Unassembled WGS sequence"/>
</dbReference>
<proteinExistence type="predicted"/>
<reference evidence="1" key="1">
    <citation type="submission" date="2020-04" db="EMBL/GenBank/DDBJ databases">
        <authorList>
            <person name="Alioto T."/>
            <person name="Alioto T."/>
            <person name="Gomez Garrido J."/>
        </authorList>
    </citation>
    <scope>NUCLEOTIDE SEQUENCE</scope>
    <source>
        <strain evidence="1">A484AB</strain>
    </source>
</reference>
<keyword evidence="2" id="KW-1185">Reference proteome</keyword>
<dbReference type="PROSITE" id="PS50877">
    <property type="entry name" value="GOLOCO"/>
    <property type="match status" value="2"/>
</dbReference>
<evidence type="ECO:0000313" key="1">
    <source>
        <dbReference type="EMBL" id="CAB4019589.1"/>
    </source>
</evidence>
<dbReference type="Gene3D" id="1.25.40.10">
    <property type="entry name" value="Tetratricopeptide repeat domain"/>
    <property type="match status" value="1"/>
</dbReference>
<dbReference type="EMBL" id="CACRXK020010538">
    <property type="protein sequence ID" value="CAB4019589.1"/>
    <property type="molecule type" value="Genomic_DNA"/>
</dbReference>
<sequence>MGLTYKQNTKVKEMFKLIEKLQENRLNDQRCDPNVISKTKNEQFFAMIFHSQSKRMDDQRSELPVKTQTHK</sequence>
<name>A0A6S7IRD8_PARCT</name>
<dbReference type="GO" id="GO:0030695">
    <property type="term" value="F:GTPase regulator activity"/>
    <property type="evidence" value="ECO:0007669"/>
    <property type="project" value="InterPro"/>
</dbReference>